<dbReference type="EMBL" id="ML735240">
    <property type="protein sequence ID" value="KAE8392105.1"/>
    <property type="molecule type" value="Genomic_DNA"/>
</dbReference>
<sequence length="62" mass="7006">MSIDRSAYPWNMKPFDTVILHDFIECLKSVLFDVLMGVDGTYSTVHGSAYSRVRSPTDHVAK</sequence>
<protein>
    <submittedName>
        <fullName evidence="1">Uncharacterized protein</fullName>
    </submittedName>
</protein>
<gene>
    <name evidence="1" type="ORF">BDV23DRAFT_152135</name>
</gene>
<dbReference type="AlphaFoldDB" id="A0A5N7CD74"/>
<accession>A0A5N7CD74</accession>
<name>A0A5N7CD74_PETAA</name>
<reference evidence="1" key="1">
    <citation type="submission" date="2019-04" db="EMBL/GenBank/DDBJ databases">
        <title>Friends and foes A comparative genomics studyof 23 Aspergillus species from section Flavi.</title>
        <authorList>
            <consortium name="DOE Joint Genome Institute"/>
            <person name="Kjaerbolling I."/>
            <person name="Vesth T."/>
            <person name="Frisvad J.C."/>
            <person name="Nybo J.L."/>
            <person name="Theobald S."/>
            <person name="Kildgaard S."/>
            <person name="Isbrandt T."/>
            <person name="Kuo A."/>
            <person name="Sato A."/>
            <person name="Lyhne E.K."/>
            <person name="Kogle M.E."/>
            <person name="Wiebenga A."/>
            <person name="Kun R.S."/>
            <person name="Lubbers R.J."/>
            <person name="Makela M.R."/>
            <person name="Barry K."/>
            <person name="Chovatia M."/>
            <person name="Clum A."/>
            <person name="Daum C."/>
            <person name="Haridas S."/>
            <person name="He G."/>
            <person name="LaButti K."/>
            <person name="Lipzen A."/>
            <person name="Mondo S."/>
            <person name="Riley R."/>
            <person name="Salamov A."/>
            <person name="Simmons B.A."/>
            <person name="Magnuson J.K."/>
            <person name="Henrissat B."/>
            <person name="Mortensen U.H."/>
            <person name="Larsen T.O."/>
            <person name="Devries R.P."/>
            <person name="Grigoriev I.V."/>
            <person name="Machida M."/>
            <person name="Baker S.E."/>
            <person name="Andersen M.R."/>
        </authorList>
    </citation>
    <scope>NUCLEOTIDE SEQUENCE [LARGE SCALE GENOMIC DNA]</scope>
    <source>
        <strain evidence="1">IBT 14317</strain>
    </source>
</reference>
<evidence type="ECO:0000313" key="1">
    <source>
        <dbReference type="EMBL" id="KAE8392105.1"/>
    </source>
</evidence>
<dbReference type="Proteomes" id="UP000326877">
    <property type="component" value="Unassembled WGS sequence"/>
</dbReference>
<organism evidence="1">
    <name type="scientific">Petromyces alliaceus</name>
    <name type="common">Aspergillus alliaceus</name>
    <dbReference type="NCBI Taxonomy" id="209559"/>
    <lineage>
        <taxon>Eukaryota</taxon>
        <taxon>Fungi</taxon>
        <taxon>Dikarya</taxon>
        <taxon>Ascomycota</taxon>
        <taxon>Pezizomycotina</taxon>
        <taxon>Eurotiomycetes</taxon>
        <taxon>Eurotiomycetidae</taxon>
        <taxon>Eurotiales</taxon>
        <taxon>Aspergillaceae</taxon>
        <taxon>Aspergillus</taxon>
        <taxon>Aspergillus subgen. Circumdati</taxon>
    </lineage>
</organism>
<proteinExistence type="predicted"/>